<protein>
    <submittedName>
        <fullName evidence="1">Uncharacterized protein</fullName>
    </submittedName>
</protein>
<dbReference type="Proteomes" id="UP001595872">
    <property type="component" value="Unassembled WGS sequence"/>
</dbReference>
<evidence type="ECO:0000313" key="1">
    <source>
        <dbReference type="EMBL" id="MFC4913700.1"/>
    </source>
</evidence>
<comment type="caution">
    <text evidence="1">The sequence shown here is derived from an EMBL/GenBank/DDBJ whole genome shotgun (WGS) entry which is preliminary data.</text>
</comment>
<evidence type="ECO:0000313" key="2">
    <source>
        <dbReference type="Proteomes" id="UP001595872"/>
    </source>
</evidence>
<dbReference type="RefSeq" id="WP_378264871.1">
    <property type="nucleotide sequence ID" value="NZ_JBHSIT010000019.1"/>
</dbReference>
<sequence>MSEDFLRTCDALVQAAITENPAFSDLLPRLMGMAQQVPPAVLSAALPRLADGLAKAQPSMAGWLAVMSGAWVENGASPEPVGLPLVERATQVTTEALAFARAWSEATGDTPPDMEQDAPSQAIVDTIGPKLGDAAVSAMLAWFSLPQFAMGTTTILQNSAMVRGAVPDRERKADIAGEAAEYHPHMSYVRDLLRVLEGERLLVLDRASRQGWTVTIAGVGDNFQLHMLLGGALLGRPGCMPGEPLPPDWIAWFTNQDPPGKVIVTSPWNLVDGHGAWIYNEGVPADIPAINGTRVVVLDPPSYARHFPAGRRFPMMDATLAIEGVHHAEDLAAWWPHIAPDRGQ</sequence>
<proteinExistence type="predicted"/>
<dbReference type="EMBL" id="JBHSIT010000019">
    <property type="protein sequence ID" value="MFC4913700.1"/>
    <property type="molecule type" value="Genomic_DNA"/>
</dbReference>
<gene>
    <name evidence="1" type="ORF">ACFPCY_40845</name>
</gene>
<name>A0ABV9UBG8_9ACTN</name>
<reference evidence="2" key="1">
    <citation type="journal article" date="2019" name="Int. J. Syst. Evol. Microbiol.">
        <title>The Global Catalogue of Microorganisms (GCM) 10K type strain sequencing project: providing services to taxonomists for standard genome sequencing and annotation.</title>
        <authorList>
            <consortium name="The Broad Institute Genomics Platform"/>
            <consortium name="The Broad Institute Genome Sequencing Center for Infectious Disease"/>
            <person name="Wu L."/>
            <person name="Ma J."/>
        </authorList>
    </citation>
    <scope>NUCLEOTIDE SEQUENCE [LARGE SCALE GENOMIC DNA]</scope>
    <source>
        <strain evidence="2">KLKA75</strain>
    </source>
</reference>
<organism evidence="1 2">
    <name type="scientific">Actinomadura gamaensis</name>
    <dbReference type="NCBI Taxonomy" id="1763541"/>
    <lineage>
        <taxon>Bacteria</taxon>
        <taxon>Bacillati</taxon>
        <taxon>Actinomycetota</taxon>
        <taxon>Actinomycetes</taxon>
        <taxon>Streptosporangiales</taxon>
        <taxon>Thermomonosporaceae</taxon>
        <taxon>Actinomadura</taxon>
    </lineage>
</organism>
<keyword evidence="2" id="KW-1185">Reference proteome</keyword>
<accession>A0ABV9UBG8</accession>